<dbReference type="InterPro" id="IPR000253">
    <property type="entry name" value="FHA_dom"/>
</dbReference>
<name>A0A1M7RS82_9FIRM</name>
<evidence type="ECO:0000259" key="1">
    <source>
        <dbReference type="PROSITE" id="PS50006"/>
    </source>
</evidence>
<proteinExistence type="predicted"/>
<sequence length="269" mass="30535">MKFEKHESYILALLEENERWSGLGLKAVTSLNTDKVILPAKIYMNGESQIIYPIDGLTGLNVSSSFAKDMAEVVAAIDESEFLERSYLQISGEYLFSDAKENSTRFMVVPVVRDDAKDKELENAAWENQCKEIVDKMTGKDAFESIDDFFGAMQAEKSCDMQRAPIHLDSSELVLRYQGDYGHFALYDSTDIFRIGNSVDVEGTITINPSISRLHCVIVRENGEYFIEDDHSRNGTYMYGKRLQNGEKIRLKNGDTIKLSDMEFAVEIR</sequence>
<dbReference type="PROSITE" id="PS50006">
    <property type="entry name" value="FHA_DOMAIN"/>
    <property type="match status" value="1"/>
</dbReference>
<protein>
    <submittedName>
        <fullName evidence="2">FHA domain-containing protein</fullName>
    </submittedName>
</protein>
<feature type="domain" description="FHA" evidence="1">
    <location>
        <begin position="193"/>
        <end position="243"/>
    </location>
</feature>
<dbReference type="Proteomes" id="UP000184097">
    <property type="component" value="Unassembled WGS sequence"/>
</dbReference>
<dbReference type="RefSeq" id="WP_072700282.1">
    <property type="nucleotide sequence ID" value="NZ_FRDH01000003.1"/>
</dbReference>
<reference evidence="2 3" key="1">
    <citation type="submission" date="2016-12" db="EMBL/GenBank/DDBJ databases">
        <authorList>
            <person name="Song W.-J."/>
            <person name="Kurnit D.M."/>
        </authorList>
    </citation>
    <scope>NUCLEOTIDE SEQUENCE [LARGE SCALE GENOMIC DNA]</scope>
    <source>
        <strain evidence="2 3">DSM 14810</strain>
    </source>
</reference>
<accession>A0A1M7RS82</accession>
<evidence type="ECO:0000313" key="2">
    <source>
        <dbReference type="EMBL" id="SHN48982.1"/>
    </source>
</evidence>
<organism evidence="2 3">
    <name type="scientific">Butyrivibrio hungatei DSM 14810</name>
    <dbReference type="NCBI Taxonomy" id="1121132"/>
    <lineage>
        <taxon>Bacteria</taxon>
        <taxon>Bacillati</taxon>
        <taxon>Bacillota</taxon>
        <taxon>Clostridia</taxon>
        <taxon>Lachnospirales</taxon>
        <taxon>Lachnospiraceae</taxon>
        <taxon>Butyrivibrio</taxon>
    </lineage>
</organism>
<dbReference type="EMBL" id="FRDH01000003">
    <property type="protein sequence ID" value="SHN48982.1"/>
    <property type="molecule type" value="Genomic_DNA"/>
</dbReference>
<dbReference type="Pfam" id="PF00498">
    <property type="entry name" value="FHA"/>
    <property type="match status" value="1"/>
</dbReference>
<dbReference type="SMART" id="SM00240">
    <property type="entry name" value="FHA"/>
    <property type="match status" value="1"/>
</dbReference>
<evidence type="ECO:0000313" key="3">
    <source>
        <dbReference type="Proteomes" id="UP000184097"/>
    </source>
</evidence>
<gene>
    <name evidence="2" type="ORF">SAMN02745247_00210</name>
</gene>
<dbReference type="AlphaFoldDB" id="A0A1M7RS82"/>
<dbReference type="CDD" id="cd00060">
    <property type="entry name" value="FHA"/>
    <property type="match status" value="1"/>
</dbReference>
<dbReference type="SUPFAM" id="SSF49879">
    <property type="entry name" value="SMAD/FHA domain"/>
    <property type="match status" value="1"/>
</dbReference>
<dbReference type="Gene3D" id="2.60.200.20">
    <property type="match status" value="1"/>
</dbReference>
<dbReference type="InterPro" id="IPR008984">
    <property type="entry name" value="SMAD_FHA_dom_sf"/>
</dbReference>